<dbReference type="AlphaFoldDB" id="A0A5C8P8B3"/>
<name>A0A5C8P8B3_9HYPH</name>
<gene>
    <name evidence="4" type="ORF">FHP25_39790</name>
</gene>
<reference evidence="4 5" key="1">
    <citation type="submission" date="2019-06" db="EMBL/GenBank/DDBJ databases">
        <title>New taxonomy in bacterial strain CC-CFT640, isolated from vineyard.</title>
        <authorList>
            <person name="Lin S.-Y."/>
            <person name="Tsai C.-F."/>
            <person name="Young C.-C."/>
        </authorList>
    </citation>
    <scope>NUCLEOTIDE SEQUENCE [LARGE SCALE GENOMIC DNA]</scope>
    <source>
        <strain evidence="4 5">CC-CFT640</strain>
    </source>
</reference>
<dbReference type="OrthoDB" id="8239644at2"/>
<evidence type="ECO:0000313" key="5">
    <source>
        <dbReference type="Proteomes" id="UP000321638"/>
    </source>
</evidence>
<evidence type="ECO:0000256" key="3">
    <source>
        <dbReference type="ARBA" id="ARBA00023186"/>
    </source>
</evidence>
<dbReference type="InterPro" id="IPR038303">
    <property type="entry name" value="HdeA/HdeB_sf"/>
</dbReference>
<comment type="caution">
    <text evidence="4">The sequence shown here is derived from an EMBL/GenBank/DDBJ whole genome shotgun (WGS) entry which is preliminary data.</text>
</comment>
<evidence type="ECO:0000256" key="2">
    <source>
        <dbReference type="ARBA" id="ARBA00022764"/>
    </source>
</evidence>
<keyword evidence="3" id="KW-0143">Chaperone</keyword>
<dbReference type="Gene3D" id="1.10.890.10">
    <property type="entry name" value="HNS-dependent expression A"/>
    <property type="match status" value="1"/>
</dbReference>
<keyword evidence="2" id="KW-0574">Periplasm</keyword>
<proteinExistence type="predicted"/>
<evidence type="ECO:0008006" key="6">
    <source>
        <dbReference type="Google" id="ProtNLM"/>
    </source>
</evidence>
<protein>
    <recommendedName>
        <fullName evidence="6">Acid stress chaperone HdeB</fullName>
    </recommendedName>
</protein>
<organism evidence="4 5">
    <name type="scientific">Vineibacter terrae</name>
    <dbReference type="NCBI Taxonomy" id="2586908"/>
    <lineage>
        <taxon>Bacteria</taxon>
        <taxon>Pseudomonadati</taxon>
        <taxon>Pseudomonadota</taxon>
        <taxon>Alphaproteobacteria</taxon>
        <taxon>Hyphomicrobiales</taxon>
        <taxon>Vineibacter</taxon>
    </lineage>
</organism>
<dbReference type="Proteomes" id="UP000321638">
    <property type="component" value="Unassembled WGS sequence"/>
</dbReference>
<evidence type="ECO:0000256" key="1">
    <source>
        <dbReference type="ARBA" id="ARBA00022729"/>
    </source>
</evidence>
<evidence type="ECO:0000313" key="4">
    <source>
        <dbReference type="EMBL" id="TXL69248.1"/>
    </source>
</evidence>
<accession>A0A5C8P8B3</accession>
<keyword evidence="5" id="KW-1185">Reference proteome</keyword>
<dbReference type="Pfam" id="PF06411">
    <property type="entry name" value="HdeA"/>
    <property type="match status" value="1"/>
</dbReference>
<sequence length="108" mass="11705">MGQRHEGEFPMRKAFTAAVLAAGLATAAAPGVRAEVINMATITCKELLDGKEEDIGTILMWLHGFYAGRANTTTLDTDALTTDSEKIGQYCAQNPTVTVMQAIERLFR</sequence>
<dbReference type="EMBL" id="VDUZ01000092">
    <property type="protein sequence ID" value="TXL69248.1"/>
    <property type="molecule type" value="Genomic_DNA"/>
</dbReference>
<dbReference type="InterPro" id="IPR010486">
    <property type="entry name" value="HNS-dep_expression_A/B"/>
</dbReference>
<keyword evidence="1" id="KW-0732">Signal</keyword>